<sequence length="88" mass="9767">MRTAAQSSLSLGRDEALLVSQSKTQIGATGVTRSGLDLGPHYNLIGLLKGPPRLREPEYRQCRQYFWLPIMTFPLAQRKSHINIAASS</sequence>
<proteinExistence type="predicted"/>
<reference evidence="1" key="1">
    <citation type="journal article" date="2022" name="bioRxiv">
        <title>Sequencing and chromosome-scale assembly of the giantPleurodeles waltlgenome.</title>
        <authorList>
            <person name="Brown T."/>
            <person name="Elewa A."/>
            <person name="Iarovenko S."/>
            <person name="Subramanian E."/>
            <person name="Araus A.J."/>
            <person name="Petzold A."/>
            <person name="Susuki M."/>
            <person name="Suzuki K.-i.T."/>
            <person name="Hayashi T."/>
            <person name="Toyoda A."/>
            <person name="Oliveira C."/>
            <person name="Osipova E."/>
            <person name="Leigh N.D."/>
            <person name="Simon A."/>
            <person name="Yun M.H."/>
        </authorList>
    </citation>
    <scope>NUCLEOTIDE SEQUENCE</scope>
    <source>
        <strain evidence="1">20211129_DDA</strain>
        <tissue evidence="1">Liver</tissue>
    </source>
</reference>
<dbReference type="EMBL" id="JANPWB010000006">
    <property type="protein sequence ID" value="KAJ1176236.1"/>
    <property type="molecule type" value="Genomic_DNA"/>
</dbReference>
<dbReference type="AlphaFoldDB" id="A0AAV7TII7"/>
<evidence type="ECO:0000313" key="2">
    <source>
        <dbReference type="Proteomes" id="UP001066276"/>
    </source>
</evidence>
<organism evidence="1 2">
    <name type="scientific">Pleurodeles waltl</name>
    <name type="common">Iberian ribbed newt</name>
    <dbReference type="NCBI Taxonomy" id="8319"/>
    <lineage>
        <taxon>Eukaryota</taxon>
        <taxon>Metazoa</taxon>
        <taxon>Chordata</taxon>
        <taxon>Craniata</taxon>
        <taxon>Vertebrata</taxon>
        <taxon>Euteleostomi</taxon>
        <taxon>Amphibia</taxon>
        <taxon>Batrachia</taxon>
        <taxon>Caudata</taxon>
        <taxon>Salamandroidea</taxon>
        <taxon>Salamandridae</taxon>
        <taxon>Pleurodelinae</taxon>
        <taxon>Pleurodeles</taxon>
    </lineage>
</organism>
<evidence type="ECO:0000313" key="1">
    <source>
        <dbReference type="EMBL" id="KAJ1176236.1"/>
    </source>
</evidence>
<gene>
    <name evidence="1" type="ORF">NDU88_001519</name>
</gene>
<comment type="caution">
    <text evidence="1">The sequence shown here is derived from an EMBL/GenBank/DDBJ whole genome shotgun (WGS) entry which is preliminary data.</text>
</comment>
<protein>
    <submittedName>
        <fullName evidence="1">Uncharacterized protein</fullName>
    </submittedName>
</protein>
<dbReference type="Proteomes" id="UP001066276">
    <property type="component" value="Chromosome 3_2"/>
</dbReference>
<accession>A0AAV7TII7</accession>
<name>A0AAV7TII7_PLEWA</name>
<keyword evidence="2" id="KW-1185">Reference proteome</keyword>